<dbReference type="GO" id="GO:0042132">
    <property type="term" value="F:fructose 1,6-bisphosphate 1-phosphatase activity"/>
    <property type="evidence" value="ECO:0007669"/>
    <property type="project" value="UniProtKB-EC"/>
</dbReference>
<evidence type="ECO:0000256" key="2">
    <source>
        <dbReference type="ARBA" id="ARBA00001946"/>
    </source>
</evidence>
<feature type="binding site" evidence="9">
    <location>
        <position position="97"/>
    </location>
    <ligand>
        <name>Mg(2+)</name>
        <dbReference type="ChEBI" id="CHEBI:18420"/>
        <label>1</label>
        <note>catalytic</note>
    </ligand>
</feature>
<dbReference type="Proteomes" id="UP001369247">
    <property type="component" value="Unassembled WGS sequence"/>
</dbReference>
<feature type="binding site" evidence="9">
    <location>
        <position position="227"/>
    </location>
    <ligand>
        <name>Mg(2+)</name>
        <dbReference type="ChEBI" id="CHEBI:18420"/>
        <label>1</label>
        <note>catalytic</note>
    </ligand>
</feature>
<reference evidence="11" key="1">
    <citation type="submission" date="2022-09" db="EMBL/GenBank/DDBJ databases">
        <title>Characterization of three MwoI isoschizomers from sequenced genome and metagenomes.</title>
        <authorList>
            <person name="Fomenkov A."/>
            <person name="Xu S.Y."/>
            <person name="Roberts R.J."/>
        </authorList>
    </citation>
    <scope>NUCLEOTIDE SEQUENCE</scope>
    <source>
        <strain evidence="11">DSM 2970</strain>
    </source>
</reference>
<dbReference type="PRINTS" id="PR00377">
    <property type="entry name" value="IMPHPHTASES"/>
</dbReference>
<dbReference type="Pfam" id="PF00459">
    <property type="entry name" value="Inositol_P"/>
    <property type="match status" value="1"/>
</dbReference>
<evidence type="ECO:0000313" key="12">
    <source>
        <dbReference type="Proteomes" id="UP001369247"/>
    </source>
</evidence>
<evidence type="ECO:0000256" key="1">
    <source>
        <dbReference type="ARBA" id="ARBA00001273"/>
    </source>
</evidence>
<dbReference type="GeneID" id="58978871"/>
<dbReference type="AlphaFoldDB" id="A0A9E7RVC4"/>
<evidence type="ECO:0000256" key="3">
    <source>
        <dbReference type="ARBA" id="ARBA00013093"/>
    </source>
</evidence>
<dbReference type="InterPro" id="IPR020550">
    <property type="entry name" value="Inositol_monophosphatase_CS"/>
</dbReference>
<keyword evidence="5 11" id="KW-0378">Hydrolase</keyword>
<dbReference type="GO" id="GO:0008934">
    <property type="term" value="F:inositol monophosphate 1-phosphatase activity"/>
    <property type="evidence" value="ECO:0007669"/>
    <property type="project" value="TreeGrafter"/>
</dbReference>
<dbReference type="PANTHER" id="PTHR20854:SF4">
    <property type="entry name" value="INOSITOL-1-MONOPHOSPHATASE-RELATED"/>
    <property type="match status" value="1"/>
</dbReference>
<protein>
    <recommendedName>
        <fullName evidence="3">fructose-bisphosphatase</fullName>
        <ecNumber evidence="3">3.1.3.11</ecNumber>
    </recommendedName>
</protein>
<dbReference type="Proteomes" id="UP001065373">
    <property type="component" value="Chromosome"/>
</dbReference>
<evidence type="ECO:0000256" key="6">
    <source>
        <dbReference type="ARBA" id="ARBA00022842"/>
    </source>
</evidence>
<dbReference type="EMBL" id="CP104550">
    <property type="protein sequence ID" value="UXH31169.1"/>
    <property type="molecule type" value="Genomic_DNA"/>
</dbReference>
<evidence type="ECO:0000256" key="7">
    <source>
        <dbReference type="ARBA" id="ARBA00023277"/>
    </source>
</evidence>
<organism evidence="11">
    <name type="scientific">Methanothermobacter wolfeii</name>
    <name type="common">Methanobacterium wolfei</name>
    <dbReference type="NCBI Taxonomy" id="145261"/>
    <lineage>
        <taxon>Archaea</taxon>
        <taxon>Methanobacteriati</taxon>
        <taxon>Methanobacteriota</taxon>
        <taxon>Methanomada group</taxon>
        <taxon>Methanobacteria</taxon>
        <taxon>Methanobacteriales</taxon>
        <taxon>Methanobacteriaceae</taxon>
        <taxon>Methanothermobacter</taxon>
    </lineage>
</organism>
<evidence type="ECO:0000256" key="9">
    <source>
        <dbReference type="PIRSR" id="PIRSR600760-2"/>
    </source>
</evidence>
<evidence type="ECO:0000256" key="8">
    <source>
        <dbReference type="ARBA" id="ARBA00038103"/>
    </source>
</evidence>
<feature type="binding site" evidence="9">
    <location>
        <position position="73"/>
    </location>
    <ligand>
        <name>Mg(2+)</name>
        <dbReference type="ChEBI" id="CHEBI:18420"/>
        <label>1</label>
        <note>catalytic</note>
    </ligand>
</feature>
<dbReference type="NCBIfam" id="NF009321">
    <property type="entry name" value="PRK12676.1"/>
    <property type="match status" value="1"/>
</dbReference>
<keyword evidence="4 9" id="KW-0479">Metal-binding</keyword>
<dbReference type="RefSeq" id="WP_074359185.1">
    <property type="nucleotide sequence ID" value="NZ_CP104550.1"/>
</dbReference>
<proteinExistence type="inferred from homology"/>
<evidence type="ECO:0000256" key="5">
    <source>
        <dbReference type="ARBA" id="ARBA00022801"/>
    </source>
</evidence>
<keyword evidence="7" id="KW-0119">Carbohydrate metabolism</keyword>
<comment type="catalytic activity">
    <reaction evidence="1">
        <text>beta-D-fructose 1,6-bisphosphate + H2O = beta-D-fructose 6-phosphate + phosphate</text>
        <dbReference type="Rhea" id="RHEA:11064"/>
        <dbReference type="ChEBI" id="CHEBI:15377"/>
        <dbReference type="ChEBI" id="CHEBI:32966"/>
        <dbReference type="ChEBI" id="CHEBI:43474"/>
        <dbReference type="ChEBI" id="CHEBI:57634"/>
        <dbReference type="EC" id="3.1.3.11"/>
    </reaction>
</comment>
<comment type="cofactor">
    <cofactor evidence="2 9">
        <name>Mg(2+)</name>
        <dbReference type="ChEBI" id="CHEBI:18420"/>
    </cofactor>
</comment>
<dbReference type="FunFam" id="3.30.540.10:FF:000027">
    <property type="entry name" value="Fructose-1,6-bisphosphatase/inositol-1-monophosphatase"/>
    <property type="match status" value="1"/>
</dbReference>
<dbReference type="Gene3D" id="3.40.190.80">
    <property type="match status" value="1"/>
</dbReference>
<dbReference type="FunFam" id="3.40.190.80:FF:000020">
    <property type="entry name" value="Fructose-1,6-bisphosphatase/inositol-1-monophosphatase"/>
    <property type="match status" value="1"/>
</dbReference>
<keyword evidence="6 9" id="KW-0460">Magnesium</keyword>
<evidence type="ECO:0000313" key="10">
    <source>
        <dbReference type="EMBL" id="MEJ8542851.1"/>
    </source>
</evidence>
<dbReference type="Gene3D" id="3.30.540.10">
    <property type="entry name" value="Fructose-1,6-Bisphosphatase, subunit A, domain 1"/>
    <property type="match status" value="1"/>
</dbReference>
<dbReference type="GO" id="GO:0007165">
    <property type="term" value="P:signal transduction"/>
    <property type="evidence" value="ECO:0007669"/>
    <property type="project" value="TreeGrafter"/>
</dbReference>
<dbReference type="InterPro" id="IPR020583">
    <property type="entry name" value="Inositol_monoP_metal-BS"/>
</dbReference>
<comment type="similarity">
    <text evidence="8">Belongs to the inositol monophosphatase superfamily. FBPase class 4 family.</text>
</comment>
<dbReference type="CDD" id="cd01515">
    <property type="entry name" value="Arch_FBPase_1"/>
    <property type="match status" value="1"/>
</dbReference>
<dbReference type="SUPFAM" id="SSF56655">
    <property type="entry name" value="Carbohydrate phosphatase"/>
    <property type="match status" value="1"/>
</dbReference>
<dbReference type="EMBL" id="JAXUHJ010000008">
    <property type="protein sequence ID" value="MEJ8542851.1"/>
    <property type="molecule type" value="Genomic_DNA"/>
</dbReference>
<evidence type="ECO:0000256" key="4">
    <source>
        <dbReference type="ARBA" id="ARBA00022723"/>
    </source>
</evidence>
<dbReference type="InterPro" id="IPR000760">
    <property type="entry name" value="Inositol_monophosphatase-like"/>
</dbReference>
<dbReference type="PROSITE" id="PS00629">
    <property type="entry name" value="IMP_1"/>
    <property type="match status" value="1"/>
</dbReference>
<dbReference type="GeneID" id="75106864"/>
<dbReference type="PROSITE" id="PS00630">
    <property type="entry name" value="IMP_2"/>
    <property type="match status" value="1"/>
</dbReference>
<gene>
    <name evidence="11" type="ORF">N5910_06390</name>
    <name evidence="10" type="ORF">U2150_05035</name>
</gene>
<dbReference type="GO" id="GO:0046854">
    <property type="term" value="P:phosphatidylinositol phosphate biosynthetic process"/>
    <property type="evidence" value="ECO:0007669"/>
    <property type="project" value="InterPro"/>
</dbReference>
<name>A0A9E7RVC4_METWO</name>
<feature type="binding site" evidence="9">
    <location>
        <position position="98"/>
    </location>
    <ligand>
        <name>Mg(2+)</name>
        <dbReference type="ChEBI" id="CHEBI:18420"/>
        <label>1</label>
        <note>catalytic</note>
    </ligand>
</feature>
<evidence type="ECO:0000313" key="11">
    <source>
        <dbReference type="EMBL" id="UXH31169.1"/>
    </source>
</evidence>
<dbReference type="GO" id="GO:0006020">
    <property type="term" value="P:inositol metabolic process"/>
    <property type="evidence" value="ECO:0007669"/>
    <property type="project" value="TreeGrafter"/>
</dbReference>
<dbReference type="EC" id="3.1.3.11" evidence="3"/>
<dbReference type="KEGG" id="mwo:MWSIV6_1245"/>
<accession>A0A9E7RVC4</accession>
<feature type="binding site" evidence="9">
    <location>
        <position position="95"/>
    </location>
    <ligand>
        <name>Mg(2+)</name>
        <dbReference type="ChEBI" id="CHEBI:18420"/>
        <label>1</label>
        <note>catalytic</note>
    </ligand>
</feature>
<sequence length="281" mass="30904">MEESDTYYWKGVAMRMADQVERAIAPLVGTEDAGEIIKMGADGTPTKLIDLVAEDEAIGVLENTMRPVTIISEEIGVLHINQDGDDEPRIIFVVDPLDGTSNAIRNIPFYGISIAVAEYIPGSDLPSMKDVRMGFVKNFATGDLYWAIRGQGAFMNDKRIESSSQSSLERTSLGAFIYGTRFKRVDNICRVIRRMRILGSVALELAYVANGSYDAFMDLRENLRIVDIAASKLIVEEAGGVVTDERGEVINGLLNVKARTSLIAAGNVNLHRKIMQTLEVI</sequence>
<dbReference type="PANTHER" id="PTHR20854">
    <property type="entry name" value="INOSITOL MONOPHOSPHATASE"/>
    <property type="match status" value="1"/>
</dbReference>
<dbReference type="GO" id="GO:0046872">
    <property type="term" value="F:metal ion binding"/>
    <property type="evidence" value="ECO:0007669"/>
    <property type="project" value="UniProtKB-KW"/>
</dbReference>
<keyword evidence="12" id="KW-1185">Reference proteome</keyword>
<reference evidence="10 12" key="2">
    <citation type="submission" date="2023-12" db="EMBL/GenBank/DDBJ databases">
        <title>Phenotypic and Genomic Characterization of Methanothermobacter wolfeii Strain BSEL, a CO2-Capturing Archaeon with Minimal Nutrient Requirements.</title>
        <authorList>
            <person name="Ale Enriquez F."/>
            <person name="Ahring B.K."/>
        </authorList>
    </citation>
    <scope>NUCLEOTIDE SEQUENCE [LARGE SCALE GENOMIC DNA]</scope>
    <source>
        <strain evidence="10 12">BSEL-1</strain>
    </source>
</reference>